<keyword evidence="4" id="KW-1185">Reference proteome</keyword>
<proteinExistence type="predicted"/>
<comment type="caution">
    <text evidence="2">The sequence shown here is derived from an EMBL/GenBank/DDBJ whole genome shotgun (WGS) entry which is preliminary data.</text>
</comment>
<reference evidence="3" key="3">
    <citation type="submission" date="2018-01" db="EMBL/GenBank/DDBJ databases">
        <authorList>
            <person name="Gaut B.S."/>
            <person name="Morton B.R."/>
            <person name="Clegg M.T."/>
            <person name="Duvall M.R."/>
        </authorList>
    </citation>
    <scope>NUCLEOTIDE SEQUENCE</scope>
    <source>
        <strain evidence="3">ATCC BAA-2683</strain>
    </source>
</reference>
<name>A0A1S1NLB3_9MYCO</name>
<evidence type="ECO:0000256" key="1">
    <source>
        <dbReference type="SAM" id="MobiDB-lite"/>
    </source>
</evidence>
<dbReference type="Proteomes" id="UP000238296">
    <property type="component" value="Unassembled WGS sequence"/>
</dbReference>
<reference evidence="2 4" key="1">
    <citation type="submission" date="2016-10" db="EMBL/GenBank/DDBJ databases">
        <title>Genome sequence of Mycobacterium talmonii.</title>
        <authorList>
            <person name="Greninger A.L."/>
            <person name="Elliott B."/>
            <person name="Vasireddy S."/>
            <person name="Vasireddy R."/>
        </authorList>
    </citation>
    <scope>NUCLEOTIDE SEQUENCE [LARGE SCALE GENOMIC DNA]</scope>
    <source>
        <strain evidence="2">MO-5499</strain>
        <strain evidence="4">NE-TNMC-100812</strain>
    </source>
</reference>
<dbReference type="EMBL" id="MLQM01000034">
    <property type="protein sequence ID" value="OHV04653.1"/>
    <property type="molecule type" value="Genomic_DNA"/>
</dbReference>
<accession>A0A1S1NLB3</accession>
<feature type="region of interest" description="Disordered" evidence="1">
    <location>
        <begin position="27"/>
        <end position="62"/>
    </location>
</feature>
<feature type="compositionally biased region" description="Basic and acidic residues" evidence="1">
    <location>
        <begin position="49"/>
        <end position="62"/>
    </location>
</feature>
<evidence type="ECO:0000313" key="2">
    <source>
        <dbReference type="EMBL" id="OHV04653.1"/>
    </source>
</evidence>
<evidence type="ECO:0000313" key="4">
    <source>
        <dbReference type="Proteomes" id="UP000179734"/>
    </source>
</evidence>
<evidence type="ECO:0000313" key="5">
    <source>
        <dbReference type="Proteomes" id="UP000238296"/>
    </source>
</evidence>
<organism evidence="2 4">
    <name type="scientific">Mycobacterium talmoniae</name>
    <dbReference type="NCBI Taxonomy" id="1858794"/>
    <lineage>
        <taxon>Bacteria</taxon>
        <taxon>Bacillati</taxon>
        <taxon>Actinomycetota</taxon>
        <taxon>Actinomycetes</taxon>
        <taxon>Mycobacteriales</taxon>
        <taxon>Mycobacteriaceae</taxon>
        <taxon>Mycobacterium</taxon>
    </lineage>
</organism>
<dbReference type="Proteomes" id="UP000179734">
    <property type="component" value="Unassembled WGS sequence"/>
</dbReference>
<sequence length="62" mass="6705">MVNIEDVDYPVVVVNAVDDAIGAATGTMAAGERPEQRLADPPRIGGKRAITEFEHGGRDRLW</sequence>
<evidence type="ECO:0000313" key="3">
    <source>
        <dbReference type="EMBL" id="PQM47069.1"/>
    </source>
</evidence>
<dbReference type="EMBL" id="PPEA01000397">
    <property type="protein sequence ID" value="PQM47069.1"/>
    <property type="molecule type" value="Genomic_DNA"/>
</dbReference>
<protein>
    <submittedName>
        <fullName evidence="2">Uncharacterized protein</fullName>
    </submittedName>
</protein>
<gene>
    <name evidence="2" type="ORF">BKN37_09100</name>
    <name evidence="3" type="ORF">C1Y40_02746</name>
</gene>
<dbReference type="AlphaFoldDB" id="A0A1S1NLB3"/>
<reference evidence="3 5" key="2">
    <citation type="journal article" date="2017" name="Int. J. Syst. Evol. Microbiol.">
        <title>Mycobacterium talmoniae sp. nov., a slowly growing mycobacterium isolated from human respiratory samples.</title>
        <authorList>
            <person name="Davidson R.M."/>
            <person name="DeGroote M.A."/>
            <person name="Marola J.L."/>
            <person name="Buss S."/>
            <person name="Jones V."/>
            <person name="McNeil M.R."/>
            <person name="Freifeld A.G."/>
            <person name="Elaine Epperson L."/>
            <person name="Hasan N.A."/>
            <person name="Jackson M."/>
            <person name="Iwen P.C."/>
            <person name="Salfinger M."/>
            <person name="Strong M."/>
        </authorList>
    </citation>
    <scope>NUCLEOTIDE SEQUENCE [LARGE SCALE GENOMIC DNA]</scope>
    <source>
        <strain evidence="3 5">ATCC BAA-2683</strain>
    </source>
</reference>